<evidence type="ECO:0008006" key="5">
    <source>
        <dbReference type="Google" id="ProtNLM"/>
    </source>
</evidence>
<feature type="compositionally biased region" description="Pro residues" evidence="1">
    <location>
        <begin position="67"/>
        <end position="78"/>
    </location>
</feature>
<reference evidence="3" key="1">
    <citation type="submission" date="2021-12" db="EMBL/GenBank/DDBJ databases">
        <title>Prjna785345.</title>
        <authorList>
            <person name="Rujirawat T."/>
            <person name="Krajaejun T."/>
        </authorList>
    </citation>
    <scope>NUCLEOTIDE SEQUENCE</scope>
    <source>
        <strain evidence="3">Pi057C3</strain>
    </source>
</reference>
<dbReference type="GO" id="GO:0005227">
    <property type="term" value="F:calcium-activated cation channel activity"/>
    <property type="evidence" value="ECO:0007669"/>
    <property type="project" value="InterPro"/>
</dbReference>
<name>A0AAD5LG67_PYTIN</name>
<feature type="region of interest" description="Disordered" evidence="1">
    <location>
        <begin position="454"/>
        <end position="492"/>
    </location>
</feature>
<feature type="compositionally biased region" description="Polar residues" evidence="1">
    <location>
        <begin position="34"/>
        <end position="49"/>
    </location>
</feature>
<feature type="transmembrane region" description="Helical" evidence="2">
    <location>
        <begin position="1075"/>
        <end position="1099"/>
    </location>
</feature>
<feature type="region of interest" description="Disordered" evidence="1">
    <location>
        <begin position="1"/>
        <end position="82"/>
    </location>
</feature>
<feature type="transmembrane region" description="Helical" evidence="2">
    <location>
        <begin position="879"/>
        <end position="901"/>
    </location>
</feature>
<feature type="compositionally biased region" description="Low complexity" evidence="1">
    <location>
        <begin position="12"/>
        <end position="21"/>
    </location>
</feature>
<keyword evidence="2" id="KW-0812">Transmembrane</keyword>
<feature type="transmembrane region" description="Helical" evidence="2">
    <location>
        <begin position="167"/>
        <end position="188"/>
    </location>
</feature>
<feature type="transmembrane region" description="Helical" evidence="2">
    <location>
        <begin position="783"/>
        <end position="802"/>
    </location>
</feature>
<dbReference type="PANTHER" id="PTHR13018">
    <property type="entry name" value="PROBABLE MEMBRANE PROTEIN DUF221-RELATED"/>
    <property type="match status" value="1"/>
</dbReference>
<evidence type="ECO:0000256" key="2">
    <source>
        <dbReference type="SAM" id="Phobius"/>
    </source>
</evidence>
<keyword evidence="4" id="KW-1185">Reference proteome</keyword>
<proteinExistence type="predicted"/>
<feature type="transmembrane region" description="Helical" evidence="2">
    <location>
        <begin position="247"/>
        <end position="269"/>
    </location>
</feature>
<feature type="transmembrane region" description="Helical" evidence="2">
    <location>
        <begin position="937"/>
        <end position="964"/>
    </location>
</feature>
<keyword evidence="2" id="KW-1133">Transmembrane helix</keyword>
<dbReference type="InterPro" id="IPR045122">
    <property type="entry name" value="Csc1-like"/>
</dbReference>
<feature type="transmembrane region" description="Helical" evidence="2">
    <location>
        <begin position="594"/>
        <end position="613"/>
    </location>
</feature>
<feature type="compositionally biased region" description="Basic and acidic residues" evidence="1">
    <location>
        <begin position="464"/>
        <end position="477"/>
    </location>
</feature>
<evidence type="ECO:0000313" key="3">
    <source>
        <dbReference type="EMBL" id="KAJ0399857.1"/>
    </source>
</evidence>
<feature type="compositionally biased region" description="Basic and acidic residues" evidence="1">
    <location>
        <begin position="22"/>
        <end position="32"/>
    </location>
</feature>
<dbReference type="GO" id="GO:0005886">
    <property type="term" value="C:plasma membrane"/>
    <property type="evidence" value="ECO:0007669"/>
    <property type="project" value="TreeGrafter"/>
</dbReference>
<dbReference type="EMBL" id="JAKCXM010000169">
    <property type="protein sequence ID" value="KAJ0399857.1"/>
    <property type="molecule type" value="Genomic_DNA"/>
</dbReference>
<organism evidence="3 4">
    <name type="scientific">Pythium insidiosum</name>
    <name type="common">Pythiosis disease agent</name>
    <dbReference type="NCBI Taxonomy" id="114742"/>
    <lineage>
        <taxon>Eukaryota</taxon>
        <taxon>Sar</taxon>
        <taxon>Stramenopiles</taxon>
        <taxon>Oomycota</taxon>
        <taxon>Peronosporomycetes</taxon>
        <taxon>Pythiales</taxon>
        <taxon>Pythiaceae</taxon>
        <taxon>Pythium</taxon>
    </lineage>
</organism>
<feature type="transmembrane region" description="Helical" evidence="2">
    <location>
        <begin position="984"/>
        <end position="1006"/>
    </location>
</feature>
<feature type="transmembrane region" description="Helical" evidence="2">
    <location>
        <begin position="823"/>
        <end position="846"/>
    </location>
</feature>
<dbReference type="PANTHER" id="PTHR13018:SF135">
    <property type="entry name" value="CSC1_OSCA1-LIKE 7TM REGION DOMAIN-CONTAINING PROTEIN"/>
    <property type="match status" value="1"/>
</dbReference>
<feature type="region of interest" description="Disordered" evidence="1">
    <location>
        <begin position="1273"/>
        <end position="1327"/>
    </location>
</feature>
<evidence type="ECO:0000256" key="1">
    <source>
        <dbReference type="SAM" id="MobiDB-lite"/>
    </source>
</evidence>
<sequence length="1327" mass="147142">MDGKDEQRDTVPEAATATASPAEHDESVHVPREATSQDSAAATDPQTKIQAPGPCDQPEQVLDAPSPSHPSAPEPGEPVDPVDDADVVVQIDIPAPAAPAAEASPSRGSRVAPKIDSSNYRALAENAAKLARQDRLGAGAKSVWQASMRDIGALGIGLQLYFMLTKYLSVAFLVMGILALPTIGLNLAGHGITSKLTDPLQLSYSSLGNQGVHEDIASDPNLCLPRGDIDCNWTTVSTRVTSDPVTVTWIITINDCVYSLFFLGFYVFFQLRARQAIDEYQLEKLTPAKYAVLVRGLPRDATEKEIHAHFNKLYDLTQDEEYFPLWFGCCWSRRRRKVRHSLSRHAVNRSVVSNVDHLEGIEGVDKALYLGSWIAEISIGHPTGGLLRTFLSMQSLTQSIAVTKTLKTLLEDEKMRSFSTFKARDERLIHASAKKLDKLEARLERKKATISSVKQAHNALQKAKRAEEKRRQLEREASTSPSTPRSAKARMQAHARLLRAAQDARKAALATRDAFAHDACECAFVVFNNLESRRRCLQDYRGSTSWLLRRFQPALLRFRGGACPLVVTPAPEPSNILWENLDVTDRERFYRRSLTNLVTLLLLLVSAGIISGAESAQQQFRAKMPPPGLCERSLPQVFYGNSSFRDVDWELAWRADRSCPAGAKGETQFFIAYTNGIAAASPTIQKPAPVADPAAPPRRCLEPCVSELTETMCSTLPCFDEALQDAGQPCETYLASHALYCLCTAKLKESMAAFGYVDGPKRLWDTMLPCRGFLKDYVAKNGFIVLAAAVVVVVNVLLNWILRAFATFERHSSESAKATAIALKLFLAQFLNTAVIVVLVNTALGLRHVPVLEELFKGSYRDFERDWYPTVGMGITTTMLINAVLPQLTLCLQMFVVAPLVRCLQRRKIRTQEEMDKLYAGPAFDISVRYPMVLNSLVVTMIFCGGSPVLLFIAAATAFGTYWFDKLSIIHLYSVKTAYDEELGELALLLLPWTLVLHLGFSMWMYGNPKLMKASMIDLPWVLRTIGLGHLVDKYGTADPDALYNAFLAEAAQVDVLGKYGFVVKVVRSNVMVMFLFLVGAVSTLLLWTLLVQLVVPLFQRLRRFCRTRASGIMQLPTTEPRDKRKKKKRDVVIPEFTDVFRKSVDAGFEPVEKLGFKLNERGELVREWTVTLTTSQRLLRRRGELMRTWEAMQAPVRSYAIEMNDKYKLVHREMVETFALLRKASVDLRNKVQPVLEPPAVQDGKLEREQAQAQPQVEAAVEAAILEGLVDTEPVSGAARPENSVDAVPSPSEVTGEAAQEANGKQEKQDDAAEGTADAPVERAEA</sequence>
<protein>
    <recommendedName>
        <fullName evidence="5">CSC1/OSCA1-like 7TM region domain-containing protein</fullName>
    </recommendedName>
</protein>
<evidence type="ECO:0000313" key="4">
    <source>
        <dbReference type="Proteomes" id="UP001209570"/>
    </source>
</evidence>
<gene>
    <name evidence="3" type="ORF">P43SY_000425</name>
</gene>
<dbReference type="Proteomes" id="UP001209570">
    <property type="component" value="Unassembled WGS sequence"/>
</dbReference>
<feature type="compositionally biased region" description="Basic and acidic residues" evidence="1">
    <location>
        <begin position="1"/>
        <end position="11"/>
    </location>
</feature>
<accession>A0AAD5LG67</accession>
<keyword evidence="2" id="KW-0472">Membrane</keyword>
<comment type="caution">
    <text evidence="3">The sequence shown here is derived from an EMBL/GenBank/DDBJ whole genome shotgun (WGS) entry which is preliminary data.</text>
</comment>